<evidence type="ECO:0000313" key="1">
    <source>
        <dbReference type="EMBL" id="SNR15062.1"/>
    </source>
</evidence>
<gene>
    <name evidence="1" type="ORF">TJEJU_1326</name>
</gene>
<keyword evidence="1" id="KW-0449">Lipoprotein</keyword>
<dbReference type="RefSeq" id="WP_095070499.1">
    <property type="nucleotide sequence ID" value="NZ_LT899436.1"/>
</dbReference>
<dbReference type="KEGG" id="tje:TJEJU_1326"/>
<proteinExistence type="predicted"/>
<dbReference type="AlphaFoldDB" id="A0A238U7J1"/>
<accession>A0A238U7J1</accession>
<sequence>MRGIFYVFISALLLSITGCNNNEDVNELPQESNLQETTLLERTAIEIGNQGLTDDVQQTIAEEQGLILEQDESFIERRENVLGTDQIGELQNVVTEVQVELPEEIKLASRTAVPVGPGGRFNKTADIIIGRNYKAGKLTITSDRVNLIVKYEANHCWSIWATNLYVGDKRGIPLTRNGYPNYYQFPYRDYHKRVKEFTYEIPLSDLRGVDCITVAAHSFLGIYSRRSRRCWIFSAWGDGERFENTRCPATYIPLCESTEPPVDTK</sequence>
<reference evidence="1 2" key="1">
    <citation type="submission" date="2017-07" db="EMBL/GenBank/DDBJ databases">
        <authorList>
            <person name="Sun Z.S."/>
            <person name="Albrecht U."/>
            <person name="Echele G."/>
            <person name="Lee C.C."/>
        </authorList>
    </citation>
    <scope>NUCLEOTIDE SEQUENCE [LARGE SCALE GENOMIC DNA]</scope>
    <source>
        <strain evidence="2">type strain: KCTC 22618</strain>
    </source>
</reference>
<name>A0A238U7J1_9FLAO</name>
<dbReference type="Proteomes" id="UP000215214">
    <property type="component" value="Chromosome TJEJU"/>
</dbReference>
<dbReference type="EMBL" id="LT899436">
    <property type="protein sequence ID" value="SNR15062.1"/>
    <property type="molecule type" value="Genomic_DNA"/>
</dbReference>
<evidence type="ECO:0000313" key="2">
    <source>
        <dbReference type="Proteomes" id="UP000215214"/>
    </source>
</evidence>
<dbReference type="PROSITE" id="PS51257">
    <property type="entry name" value="PROKAR_LIPOPROTEIN"/>
    <property type="match status" value="1"/>
</dbReference>
<keyword evidence="2" id="KW-1185">Reference proteome</keyword>
<organism evidence="1 2">
    <name type="scientific">Tenacibaculum jejuense</name>
    <dbReference type="NCBI Taxonomy" id="584609"/>
    <lineage>
        <taxon>Bacteria</taxon>
        <taxon>Pseudomonadati</taxon>
        <taxon>Bacteroidota</taxon>
        <taxon>Flavobacteriia</taxon>
        <taxon>Flavobacteriales</taxon>
        <taxon>Flavobacteriaceae</taxon>
        <taxon>Tenacibaculum</taxon>
    </lineage>
</organism>
<protein>
    <submittedName>
        <fullName evidence="1">Probable lipoprotein</fullName>
    </submittedName>
</protein>
<dbReference type="OrthoDB" id="1156462at2"/>